<gene>
    <name evidence="3" type="ORF">GCM10009422_14470</name>
</gene>
<dbReference type="EMBL" id="BAAAGA010000002">
    <property type="protein sequence ID" value="GAA0619960.1"/>
    <property type="molecule type" value="Genomic_DNA"/>
</dbReference>
<sequence>MRTMILISGALALALSVCSQGGDAKTETAAESAAPAASGDQLEGPRPGLWRVSTTMSGMPGGAQVAPVETCLREARFEAPDQNATPGAQCTSTPFRRDGDAMVGTSTCQMQGMKTDSTIRVTGDFSSRYVMEVTTKMDPAPAPDMAETTVTITGERIGDCPAS</sequence>
<feature type="compositionally biased region" description="Low complexity" evidence="1">
    <location>
        <begin position="28"/>
        <end position="38"/>
    </location>
</feature>
<keyword evidence="2" id="KW-0732">Signal</keyword>
<evidence type="ECO:0000313" key="3">
    <source>
        <dbReference type="EMBL" id="GAA0619960.1"/>
    </source>
</evidence>
<evidence type="ECO:0000256" key="1">
    <source>
        <dbReference type="SAM" id="MobiDB-lite"/>
    </source>
</evidence>
<reference evidence="3 4" key="1">
    <citation type="journal article" date="2019" name="Int. J. Syst. Evol. Microbiol.">
        <title>The Global Catalogue of Microorganisms (GCM) 10K type strain sequencing project: providing services to taxonomists for standard genome sequencing and annotation.</title>
        <authorList>
            <consortium name="The Broad Institute Genomics Platform"/>
            <consortium name="The Broad Institute Genome Sequencing Center for Infectious Disease"/>
            <person name="Wu L."/>
            <person name="Ma J."/>
        </authorList>
    </citation>
    <scope>NUCLEOTIDE SEQUENCE [LARGE SCALE GENOMIC DNA]</scope>
    <source>
        <strain evidence="3 4">JCM 12928</strain>
    </source>
</reference>
<dbReference type="Proteomes" id="UP001501352">
    <property type="component" value="Unassembled WGS sequence"/>
</dbReference>
<comment type="caution">
    <text evidence="3">The sequence shown here is derived from an EMBL/GenBank/DDBJ whole genome shotgun (WGS) entry which is preliminary data.</text>
</comment>
<name>A0ABN1GUJ3_9CAUL</name>
<feature type="signal peptide" evidence="2">
    <location>
        <begin position="1"/>
        <end position="24"/>
    </location>
</feature>
<proteinExistence type="predicted"/>
<feature type="chain" id="PRO_5047119463" description="DUF3617 family protein" evidence="2">
    <location>
        <begin position="25"/>
        <end position="163"/>
    </location>
</feature>
<protein>
    <recommendedName>
        <fullName evidence="5">DUF3617 family protein</fullName>
    </recommendedName>
</protein>
<feature type="region of interest" description="Disordered" evidence="1">
    <location>
        <begin position="28"/>
        <end position="47"/>
    </location>
</feature>
<organism evidence="3 4">
    <name type="scientific">Brevundimonas kwangchunensis</name>
    <dbReference type="NCBI Taxonomy" id="322163"/>
    <lineage>
        <taxon>Bacteria</taxon>
        <taxon>Pseudomonadati</taxon>
        <taxon>Pseudomonadota</taxon>
        <taxon>Alphaproteobacteria</taxon>
        <taxon>Caulobacterales</taxon>
        <taxon>Caulobacteraceae</taxon>
        <taxon>Brevundimonas</taxon>
    </lineage>
</organism>
<feature type="region of interest" description="Disordered" evidence="1">
    <location>
        <begin position="78"/>
        <end position="97"/>
    </location>
</feature>
<keyword evidence="4" id="KW-1185">Reference proteome</keyword>
<evidence type="ECO:0000256" key="2">
    <source>
        <dbReference type="SAM" id="SignalP"/>
    </source>
</evidence>
<evidence type="ECO:0008006" key="5">
    <source>
        <dbReference type="Google" id="ProtNLM"/>
    </source>
</evidence>
<accession>A0ABN1GUJ3</accession>
<feature type="compositionally biased region" description="Polar residues" evidence="1">
    <location>
        <begin position="82"/>
        <end position="94"/>
    </location>
</feature>
<dbReference type="Pfam" id="PF12276">
    <property type="entry name" value="DUF3617"/>
    <property type="match status" value="1"/>
</dbReference>
<dbReference type="InterPro" id="IPR022061">
    <property type="entry name" value="DUF3617"/>
</dbReference>
<evidence type="ECO:0000313" key="4">
    <source>
        <dbReference type="Proteomes" id="UP001501352"/>
    </source>
</evidence>